<accession>A0ABT3X1E1</accession>
<dbReference type="Proteomes" id="UP001208017">
    <property type="component" value="Unassembled WGS sequence"/>
</dbReference>
<sequence>MDKETGLLVIWLIDSFTSGPPQGAGVSVTVDGLLQQPLRKANGMFVFQKVPPGTYRVRVQAGIYFSEVLDVSTERLDPMHPVVPVSLLPTPAYPFDYDATLVRAALRDERDLPLAGVEVTAVVADEASVKARLAKAVAAGERELALVRQVSRIRAGETYLLRGSKGGKEELCTIYESDEPARTCLCVETLGKGFEKGSLLLPAMRGRSDDRGELVLPFRNVHKKIFVAELRFVTVGGIDSRKEVSVGEGRWTALGAVRL</sequence>
<organism evidence="1 2">
    <name type="scientific">Tumebacillus lacus</name>
    <dbReference type="NCBI Taxonomy" id="2995335"/>
    <lineage>
        <taxon>Bacteria</taxon>
        <taxon>Bacillati</taxon>
        <taxon>Bacillota</taxon>
        <taxon>Bacilli</taxon>
        <taxon>Bacillales</taxon>
        <taxon>Alicyclobacillaceae</taxon>
        <taxon>Tumebacillus</taxon>
    </lineage>
</organism>
<dbReference type="RefSeq" id="WP_267151515.1">
    <property type="nucleotide sequence ID" value="NZ_JAPMLT010000004.1"/>
</dbReference>
<proteinExistence type="predicted"/>
<gene>
    <name evidence="1" type="ORF">OS242_09855</name>
</gene>
<name>A0ABT3X1E1_9BACL</name>
<evidence type="ECO:0000313" key="2">
    <source>
        <dbReference type="Proteomes" id="UP001208017"/>
    </source>
</evidence>
<evidence type="ECO:0000313" key="1">
    <source>
        <dbReference type="EMBL" id="MCX7570266.1"/>
    </source>
</evidence>
<reference evidence="1 2" key="1">
    <citation type="submission" date="2022-11" db="EMBL/GenBank/DDBJ databases">
        <title>Study of microbial diversity in lake waters.</title>
        <authorList>
            <person name="Zhang J."/>
        </authorList>
    </citation>
    <scope>NUCLEOTIDE SEQUENCE [LARGE SCALE GENOMIC DNA]</scope>
    <source>
        <strain evidence="1 2">DT12</strain>
    </source>
</reference>
<dbReference type="SUPFAM" id="SSF49452">
    <property type="entry name" value="Starch-binding domain-like"/>
    <property type="match status" value="1"/>
</dbReference>
<evidence type="ECO:0008006" key="3">
    <source>
        <dbReference type="Google" id="ProtNLM"/>
    </source>
</evidence>
<comment type="caution">
    <text evidence="1">The sequence shown here is derived from an EMBL/GenBank/DDBJ whole genome shotgun (WGS) entry which is preliminary data.</text>
</comment>
<protein>
    <recommendedName>
        <fullName evidence="3">Carboxypeptidase regulatory-like domain-containing protein</fullName>
    </recommendedName>
</protein>
<keyword evidence="2" id="KW-1185">Reference proteome</keyword>
<dbReference type="InterPro" id="IPR013784">
    <property type="entry name" value="Carb-bd-like_fold"/>
</dbReference>
<dbReference type="EMBL" id="JAPMLT010000004">
    <property type="protein sequence ID" value="MCX7570266.1"/>
    <property type="molecule type" value="Genomic_DNA"/>
</dbReference>